<dbReference type="Proteomes" id="UP000241203">
    <property type="component" value="Unassembled WGS sequence"/>
</dbReference>
<evidence type="ECO:0000313" key="6">
    <source>
        <dbReference type="Proteomes" id="UP000241203"/>
    </source>
</evidence>
<organism evidence="4 6">
    <name type="scientific">Labedella gwakjiensis</name>
    <dbReference type="NCBI Taxonomy" id="390269"/>
    <lineage>
        <taxon>Bacteria</taxon>
        <taxon>Bacillati</taxon>
        <taxon>Actinomycetota</taxon>
        <taxon>Actinomycetes</taxon>
        <taxon>Micrococcales</taxon>
        <taxon>Microbacteriaceae</taxon>
        <taxon>Labedella</taxon>
    </lineage>
</organism>
<dbReference type="PANTHER" id="PTHR33495:SF2">
    <property type="entry name" value="ANTI-SIGMA FACTOR ANTAGONIST TM_1081-RELATED"/>
    <property type="match status" value="1"/>
</dbReference>
<evidence type="ECO:0000313" key="7">
    <source>
        <dbReference type="Proteomes" id="UP000268291"/>
    </source>
</evidence>
<dbReference type="RefSeq" id="WP_106562546.1">
    <property type="nucleotide sequence ID" value="NZ_PYAU01000001.1"/>
</dbReference>
<evidence type="ECO:0000259" key="3">
    <source>
        <dbReference type="PROSITE" id="PS50801"/>
    </source>
</evidence>
<accession>A0A2P8GTW4</accession>
<comment type="similarity">
    <text evidence="1 2">Belongs to the anti-sigma-factor antagonist family.</text>
</comment>
<dbReference type="EMBL" id="PYAU01000001">
    <property type="protein sequence ID" value="PSL37400.1"/>
    <property type="molecule type" value="Genomic_DNA"/>
</dbReference>
<dbReference type="CDD" id="cd07043">
    <property type="entry name" value="STAS_anti-anti-sigma_factors"/>
    <property type="match status" value="1"/>
</dbReference>
<feature type="domain" description="STAS" evidence="3">
    <location>
        <begin position="11"/>
        <end position="110"/>
    </location>
</feature>
<dbReference type="Gene3D" id="3.30.750.24">
    <property type="entry name" value="STAS domain"/>
    <property type="match status" value="1"/>
</dbReference>
<proteinExistence type="inferred from homology"/>
<comment type="caution">
    <text evidence="4">The sequence shown here is derived from an EMBL/GenBank/DDBJ whole genome shotgun (WGS) entry which is preliminary data.</text>
</comment>
<reference evidence="4 6" key="1">
    <citation type="submission" date="2018-03" db="EMBL/GenBank/DDBJ databases">
        <title>Genomic Encyclopedia of Archaeal and Bacterial Type Strains, Phase II (KMG-II): from individual species to whole genera.</title>
        <authorList>
            <person name="Goeker M."/>
        </authorList>
    </citation>
    <scope>NUCLEOTIDE SEQUENCE [LARGE SCALE GENOMIC DNA]</scope>
    <source>
        <strain evidence="4 6">DSM 21548</strain>
    </source>
</reference>
<sequence length="110" mass="11783">MDFRTENVGTDIAVIRGDGRLNMVSAPHLREQVTRAINAGRNRIVVDLAATSFIDSSGLGALVGSLKAARQADGDLRIAAPNDQVRMVLSLSNVDRVLRSYTDPGDAFSD</sequence>
<evidence type="ECO:0000313" key="4">
    <source>
        <dbReference type="EMBL" id="PSL37400.1"/>
    </source>
</evidence>
<reference evidence="5 7" key="2">
    <citation type="submission" date="2018-12" db="EMBL/GenBank/DDBJ databases">
        <authorList>
            <person name="hu s."/>
            <person name="Xu Y."/>
            <person name="Xu B."/>
            <person name="Li F."/>
        </authorList>
    </citation>
    <scope>NUCLEOTIDE SEQUENCE [LARGE SCALE GENOMIC DNA]</scope>
    <source>
        <strain evidence="5 7">KSW2-17</strain>
    </source>
</reference>
<dbReference type="GO" id="GO:0043856">
    <property type="term" value="F:anti-sigma factor antagonist activity"/>
    <property type="evidence" value="ECO:0007669"/>
    <property type="project" value="InterPro"/>
</dbReference>
<dbReference type="NCBIfam" id="TIGR00377">
    <property type="entry name" value="ant_ant_sig"/>
    <property type="match status" value="1"/>
</dbReference>
<dbReference type="SUPFAM" id="SSF52091">
    <property type="entry name" value="SpoIIaa-like"/>
    <property type="match status" value="1"/>
</dbReference>
<evidence type="ECO:0000313" key="5">
    <source>
        <dbReference type="EMBL" id="RUQ84718.1"/>
    </source>
</evidence>
<dbReference type="OrthoDB" id="9793697at2"/>
<dbReference type="InterPro" id="IPR002645">
    <property type="entry name" value="STAS_dom"/>
</dbReference>
<dbReference type="PROSITE" id="PS50801">
    <property type="entry name" value="STAS"/>
    <property type="match status" value="1"/>
</dbReference>
<dbReference type="InterPro" id="IPR003658">
    <property type="entry name" value="Anti-sigma_ant"/>
</dbReference>
<dbReference type="PANTHER" id="PTHR33495">
    <property type="entry name" value="ANTI-SIGMA FACTOR ANTAGONIST TM_1081-RELATED-RELATED"/>
    <property type="match status" value="1"/>
</dbReference>
<protein>
    <recommendedName>
        <fullName evidence="2">Anti-sigma factor antagonist</fullName>
    </recommendedName>
</protein>
<gene>
    <name evidence="4" type="ORF">CLV49_1007</name>
    <name evidence="5" type="ORF">ELQ93_14070</name>
</gene>
<dbReference type="Pfam" id="PF01740">
    <property type="entry name" value="STAS"/>
    <property type="match status" value="1"/>
</dbReference>
<evidence type="ECO:0000256" key="2">
    <source>
        <dbReference type="RuleBase" id="RU003749"/>
    </source>
</evidence>
<keyword evidence="7" id="KW-1185">Reference proteome</keyword>
<dbReference type="EMBL" id="RZGY01000002">
    <property type="protein sequence ID" value="RUQ84718.1"/>
    <property type="molecule type" value="Genomic_DNA"/>
</dbReference>
<name>A0A2P8GTW4_9MICO</name>
<dbReference type="Proteomes" id="UP000268291">
    <property type="component" value="Unassembled WGS sequence"/>
</dbReference>
<dbReference type="AlphaFoldDB" id="A0A2P8GTW4"/>
<evidence type="ECO:0000256" key="1">
    <source>
        <dbReference type="ARBA" id="ARBA00009013"/>
    </source>
</evidence>
<dbReference type="InterPro" id="IPR036513">
    <property type="entry name" value="STAS_dom_sf"/>
</dbReference>